<dbReference type="PANTHER" id="PTHR43606">
    <property type="entry name" value="PHOSPHATASE, PUTATIVE (AFU_ORTHOLOGUE AFUA_6G08710)-RELATED"/>
    <property type="match status" value="1"/>
</dbReference>
<keyword evidence="4" id="KW-0378">Hydrolase</keyword>
<protein>
    <submittedName>
        <fullName evidence="4">Alkaline phosphatase D</fullName>
        <ecNumber evidence="4">3.1.3.1</ecNumber>
    </submittedName>
</protein>
<dbReference type="InterPro" id="IPR052900">
    <property type="entry name" value="Phospholipid_Metab_Enz"/>
</dbReference>
<dbReference type="Gene3D" id="2.60.40.380">
    <property type="entry name" value="Purple acid phosphatase-like, N-terminal"/>
    <property type="match status" value="1"/>
</dbReference>
<dbReference type="PANTHER" id="PTHR43606:SF2">
    <property type="entry name" value="ALKALINE PHOSPHATASE FAMILY PROTEIN (AFU_ORTHOLOGUE AFUA_5G03860)"/>
    <property type="match status" value="1"/>
</dbReference>
<dbReference type="InterPro" id="IPR018946">
    <property type="entry name" value="PhoD-like_MPP"/>
</dbReference>
<reference evidence="4 5" key="1">
    <citation type="submission" date="2024-02" db="EMBL/GenBank/DDBJ databases">
        <title>Adaptive strategies in a cosmopolitan and abundant soil bacterium.</title>
        <authorList>
            <person name="Carini P."/>
        </authorList>
    </citation>
    <scope>NUCLEOTIDE SEQUENCE [LARGE SCALE GENOMIC DNA]</scope>
    <source>
        <strain evidence="4 5">AZCC 1608</strain>
    </source>
</reference>
<dbReference type="InterPro" id="IPR006311">
    <property type="entry name" value="TAT_signal"/>
</dbReference>
<comment type="caution">
    <text evidence="4">The sequence shown here is derived from an EMBL/GenBank/DDBJ whole genome shotgun (WGS) entry which is preliminary data.</text>
</comment>
<dbReference type="SUPFAM" id="SSF56300">
    <property type="entry name" value="Metallo-dependent phosphatases"/>
    <property type="match status" value="1"/>
</dbReference>
<sequence>MSSLMIPRRRFLTGSLASAAVASPFGIVRGAPVTFSTDPYTLGVASGCPREDSVILWTRLAPRPLEEGGMPASPVEVEWQVAEDEGFARIAAHGVVRATAELAHSVHAEAKGLRPGRVYWYRFRAGSAVSPVGRTRTAPAGGNSRFRFAFASCQQYEQGYYAAYRDMAARDLDLVVHLGDYIYEKSWGSRHVRQHGVGIPTTLAEFRNRYALYKSDADLQAAHAAFPWLSVWDDHEVADDYANDRSYTTRDPEHFLKIRAAAYQAYYEHMPLPPSARPHGPNATIYEHYRFGDMLDMLLLDDRQYRSAPACVNGGRPTWVQDCPERTEEMRSMLGRPQEQWLDARFQDKRGRWTVVAQQTLMAEAKRKDAESGDRFWMDGWDGYPNARRRLLDSVVTHKVRNPVVIGGDRHAYFAADLKRECSRPRESTIAAEFVGTSITSQGPGESAVRSALAGNPELIYANGEKRGYAVMELDSRSCTVGFEAVDDVKDAHSAVRRLATFVVEDGVPGVKAA</sequence>
<dbReference type="InterPro" id="IPR032093">
    <property type="entry name" value="PhoD_N"/>
</dbReference>
<dbReference type="Pfam" id="PF09423">
    <property type="entry name" value="PhoD"/>
    <property type="match status" value="1"/>
</dbReference>
<dbReference type="CDD" id="cd07389">
    <property type="entry name" value="MPP_PhoD"/>
    <property type="match status" value="1"/>
</dbReference>
<dbReference type="EC" id="3.1.3.1" evidence="4"/>
<dbReference type="PROSITE" id="PS51318">
    <property type="entry name" value="TAT"/>
    <property type="match status" value="1"/>
</dbReference>
<dbReference type="EMBL" id="JAZHRV010000001">
    <property type="protein sequence ID" value="MEH2558075.1"/>
    <property type="molecule type" value="Genomic_DNA"/>
</dbReference>
<evidence type="ECO:0000256" key="1">
    <source>
        <dbReference type="SAM" id="SignalP"/>
    </source>
</evidence>
<dbReference type="GO" id="GO:0004035">
    <property type="term" value="F:alkaline phosphatase activity"/>
    <property type="evidence" value="ECO:0007669"/>
    <property type="project" value="UniProtKB-EC"/>
</dbReference>
<feature type="domain" description="PhoD-like phosphatase metallophosphatase" evidence="2">
    <location>
        <begin position="148"/>
        <end position="481"/>
    </location>
</feature>
<evidence type="ECO:0000259" key="3">
    <source>
        <dbReference type="Pfam" id="PF16655"/>
    </source>
</evidence>
<gene>
    <name evidence="4" type="ORF">V1286_005604</name>
</gene>
<dbReference type="Gene3D" id="3.60.21.70">
    <property type="entry name" value="PhoD-like phosphatase"/>
    <property type="match status" value="1"/>
</dbReference>
<dbReference type="Proteomes" id="UP001364224">
    <property type="component" value="Unassembled WGS sequence"/>
</dbReference>
<evidence type="ECO:0000259" key="2">
    <source>
        <dbReference type="Pfam" id="PF09423"/>
    </source>
</evidence>
<dbReference type="RefSeq" id="WP_334484895.1">
    <property type="nucleotide sequence ID" value="NZ_JAZHRV010000001.1"/>
</dbReference>
<dbReference type="InterPro" id="IPR038607">
    <property type="entry name" value="PhoD-like_sf"/>
</dbReference>
<accession>A0ABU8BHQ3</accession>
<organism evidence="4 5">
    <name type="scientific">Bradyrhizobium algeriense</name>
    <dbReference type="NCBI Taxonomy" id="634784"/>
    <lineage>
        <taxon>Bacteria</taxon>
        <taxon>Pseudomonadati</taxon>
        <taxon>Pseudomonadota</taxon>
        <taxon>Alphaproteobacteria</taxon>
        <taxon>Hyphomicrobiales</taxon>
        <taxon>Nitrobacteraceae</taxon>
        <taxon>Bradyrhizobium</taxon>
    </lineage>
</organism>
<keyword evidence="5" id="KW-1185">Reference proteome</keyword>
<evidence type="ECO:0000313" key="4">
    <source>
        <dbReference type="EMBL" id="MEH2558075.1"/>
    </source>
</evidence>
<evidence type="ECO:0000313" key="5">
    <source>
        <dbReference type="Proteomes" id="UP001364224"/>
    </source>
</evidence>
<keyword evidence="1" id="KW-0732">Signal</keyword>
<feature type="domain" description="Phospholipase D N-terminal" evidence="3">
    <location>
        <begin position="42"/>
        <end position="137"/>
    </location>
</feature>
<dbReference type="InterPro" id="IPR029052">
    <property type="entry name" value="Metallo-depent_PP-like"/>
</dbReference>
<proteinExistence type="predicted"/>
<name>A0ABU8BHQ3_9BRAD</name>
<dbReference type="Pfam" id="PF16655">
    <property type="entry name" value="PhoD_N"/>
    <property type="match status" value="1"/>
</dbReference>
<feature type="signal peptide" evidence="1">
    <location>
        <begin position="1"/>
        <end position="19"/>
    </location>
</feature>
<feature type="chain" id="PRO_5045845139" evidence="1">
    <location>
        <begin position="20"/>
        <end position="514"/>
    </location>
</feature>